<gene>
    <name evidence="3" type="ORF">PPENT_87.1.T0420221</name>
</gene>
<feature type="transmembrane region" description="Helical" evidence="2">
    <location>
        <begin position="411"/>
        <end position="430"/>
    </location>
</feature>
<dbReference type="PANTHER" id="PTHR15332:SF175">
    <property type="entry name" value="PROPROTEIN CONVERTASE SUBTILISIN_KEXIN TYPE 5-LIKE"/>
    <property type="match status" value="1"/>
</dbReference>
<keyword evidence="2" id="KW-0812">Transmembrane</keyword>
<feature type="transmembrane region" description="Helical" evidence="2">
    <location>
        <begin position="167"/>
        <end position="187"/>
    </location>
</feature>
<feature type="compositionally biased region" description="Basic and acidic residues" evidence="1">
    <location>
        <begin position="15"/>
        <end position="24"/>
    </location>
</feature>
<dbReference type="EMBL" id="CAJJDO010000042">
    <property type="protein sequence ID" value="CAD8165454.1"/>
    <property type="molecule type" value="Genomic_DNA"/>
</dbReference>
<sequence length="567" mass="64909">MAGEVTGSKTITKSRLLEEEAEKSDTDYNTSTNFYKFSMTRFIDNPFYADQNFPKNSSGYQAVDPKLIAETQSNISKANSQMNFKFPTLKELKNNTSIKCISQAQNGEWNANVCKTVQKNGETTCQCDSLNPTSVMESLNLIADKAAQVFSLDTLLAFGSFPFYKTIVFYFYLGITGIYLWVVYWGVKVDNEMFAKIHAAQELAEQKLKEEKLKLENIENDSENKEQNKQIKENKENKQEPNFIKQLEEIKENDIPQIESLPKLENNIFQNPRSFQKILLQAQLSRINSPQDQLMNEIPDSKVYINIAIKPDVPKDIGSDGLLEKQTSIKNENRLESQEDLKNSDESDKQYNDQKKESEENKNELQKPKGLKYLTISNSITKVKAYIEYLKFFHQLLQIIYKSDEKKPRGLRASIVYTSILGSLAVLFVFNQPNNLSFTVALALLTAPINKIYQIILEKTLSHKKKIVRSIGAVFMIISAGLISYVMLAGLVMMDSVETANQWSYIFVGTFTLDNLFYCPISLIFQYLIHMEFIKLPVFQKLLDKILDEKAKEFLYGLMEQFGGGEE</sequence>
<keyword evidence="2" id="KW-0472">Membrane</keyword>
<comment type="caution">
    <text evidence="3">The sequence shown here is derived from an EMBL/GenBank/DDBJ whole genome shotgun (WGS) entry which is preliminary data.</text>
</comment>
<evidence type="ECO:0000256" key="1">
    <source>
        <dbReference type="SAM" id="MobiDB-lite"/>
    </source>
</evidence>
<reference evidence="3" key="1">
    <citation type="submission" date="2021-01" db="EMBL/GenBank/DDBJ databases">
        <authorList>
            <consortium name="Genoscope - CEA"/>
            <person name="William W."/>
        </authorList>
    </citation>
    <scope>NUCLEOTIDE SEQUENCE</scope>
</reference>
<name>A0A8S1UM28_9CILI</name>
<dbReference type="OrthoDB" id="10543808at2759"/>
<feature type="region of interest" description="Disordered" evidence="1">
    <location>
        <begin position="218"/>
        <end position="239"/>
    </location>
</feature>
<evidence type="ECO:0000256" key="2">
    <source>
        <dbReference type="SAM" id="Phobius"/>
    </source>
</evidence>
<proteinExistence type="predicted"/>
<evidence type="ECO:0000313" key="3">
    <source>
        <dbReference type="EMBL" id="CAD8165454.1"/>
    </source>
</evidence>
<feature type="transmembrane region" description="Helical" evidence="2">
    <location>
        <begin position="436"/>
        <end position="453"/>
    </location>
</feature>
<feature type="transmembrane region" description="Helical" evidence="2">
    <location>
        <begin position="473"/>
        <end position="493"/>
    </location>
</feature>
<feature type="transmembrane region" description="Helical" evidence="2">
    <location>
        <begin position="505"/>
        <end position="529"/>
    </location>
</feature>
<protein>
    <recommendedName>
        <fullName evidence="5">Transmembrane protein</fullName>
    </recommendedName>
</protein>
<feature type="compositionally biased region" description="Basic and acidic residues" evidence="1">
    <location>
        <begin position="331"/>
        <end position="364"/>
    </location>
</feature>
<dbReference type="Proteomes" id="UP000689195">
    <property type="component" value="Unassembled WGS sequence"/>
</dbReference>
<keyword evidence="2" id="KW-1133">Transmembrane helix</keyword>
<keyword evidence="4" id="KW-1185">Reference proteome</keyword>
<feature type="region of interest" description="Disordered" evidence="1">
    <location>
        <begin position="328"/>
        <end position="364"/>
    </location>
</feature>
<organism evidence="3 4">
    <name type="scientific">Paramecium pentaurelia</name>
    <dbReference type="NCBI Taxonomy" id="43138"/>
    <lineage>
        <taxon>Eukaryota</taxon>
        <taxon>Sar</taxon>
        <taxon>Alveolata</taxon>
        <taxon>Ciliophora</taxon>
        <taxon>Intramacronucleata</taxon>
        <taxon>Oligohymenophorea</taxon>
        <taxon>Peniculida</taxon>
        <taxon>Parameciidae</taxon>
        <taxon>Paramecium</taxon>
    </lineage>
</organism>
<accession>A0A8S1UM28</accession>
<evidence type="ECO:0000313" key="4">
    <source>
        <dbReference type="Proteomes" id="UP000689195"/>
    </source>
</evidence>
<dbReference type="AlphaFoldDB" id="A0A8S1UM28"/>
<dbReference type="PANTHER" id="PTHR15332">
    <property type="entry name" value="PROPROTEIN CONVERTASE SUBTILISIN_KEXIN TYPE 5-LIKE"/>
    <property type="match status" value="1"/>
</dbReference>
<evidence type="ECO:0008006" key="5">
    <source>
        <dbReference type="Google" id="ProtNLM"/>
    </source>
</evidence>
<feature type="region of interest" description="Disordered" evidence="1">
    <location>
        <begin position="1"/>
        <end position="24"/>
    </location>
</feature>